<evidence type="ECO:0000313" key="1">
    <source>
        <dbReference type="EMBL" id="SAL87418.1"/>
    </source>
</evidence>
<accession>A0A158L1Y9</accession>
<proteinExistence type="predicted"/>
<comment type="caution">
    <text evidence="1">The sequence shown here is derived from an EMBL/GenBank/DDBJ whole genome shotgun (WGS) entry which is preliminary data.</text>
</comment>
<dbReference type="EMBL" id="FCOM02000091">
    <property type="protein sequence ID" value="SAL87418.1"/>
    <property type="molecule type" value="Genomic_DNA"/>
</dbReference>
<protein>
    <submittedName>
        <fullName evidence="1">Uncharacterized protein</fullName>
    </submittedName>
</protein>
<reference evidence="1" key="1">
    <citation type="submission" date="2016-01" db="EMBL/GenBank/DDBJ databases">
        <authorList>
            <person name="Peeters C."/>
        </authorList>
    </citation>
    <scope>NUCLEOTIDE SEQUENCE [LARGE SCALE GENOMIC DNA]</scope>
    <source>
        <strain evidence="1">LMG 29317</strain>
    </source>
</reference>
<evidence type="ECO:0000313" key="2">
    <source>
        <dbReference type="Proteomes" id="UP000055019"/>
    </source>
</evidence>
<dbReference type="AlphaFoldDB" id="A0A158L1Y9"/>
<name>A0A158L1Y9_9BURK</name>
<dbReference type="Proteomes" id="UP000055019">
    <property type="component" value="Unassembled WGS sequence"/>
</dbReference>
<gene>
    <name evidence="1" type="ORF">AWB74_08106</name>
</gene>
<organism evidence="1 2">
    <name type="scientific">Caballeronia arvi</name>
    <dbReference type="NCBI Taxonomy" id="1777135"/>
    <lineage>
        <taxon>Bacteria</taxon>
        <taxon>Pseudomonadati</taxon>
        <taxon>Pseudomonadota</taxon>
        <taxon>Betaproteobacteria</taxon>
        <taxon>Burkholderiales</taxon>
        <taxon>Burkholderiaceae</taxon>
        <taxon>Caballeronia</taxon>
    </lineage>
</organism>
<sequence>MVAPKQNVGWDLAVDSAIQWTDNGYVDTPKWAMRHGLVRVNVMGIPSTVLRKKKEELGWSVTMQTVLPPKFGPQTIEIVPGFDGKLCFGSLYEVCQFDPLPSLKQASVQAALLCKEGYPGNETRVFRLSAAGKQDATLVVMDSGGSGGSSTTLTLSPIADRHACDKLPG</sequence>
<keyword evidence="2" id="KW-1185">Reference proteome</keyword>